<comment type="caution">
    <text evidence="1">The sequence shown here is derived from an EMBL/GenBank/DDBJ whole genome shotgun (WGS) entry which is preliminary data.</text>
</comment>
<proteinExistence type="predicted"/>
<protein>
    <submittedName>
        <fullName evidence="1">Uncharacterized protein</fullName>
    </submittedName>
</protein>
<name>A0A1R1YI70_9FUNG</name>
<evidence type="ECO:0000313" key="1">
    <source>
        <dbReference type="EMBL" id="OMJ26495.1"/>
    </source>
</evidence>
<dbReference type="AlphaFoldDB" id="A0A1R1YI70"/>
<reference evidence="1 2" key="1">
    <citation type="submission" date="2017-01" db="EMBL/GenBank/DDBJ databases">
        <authorList>
            <person name="Mah S.A."/>
            <person name="Swanson W.J."/>
            <person name="Moy G.W."/>
            <person name="Vacquier V.D."/>
        </authorList>
    </citation>
    <scope>NUCLEOTIDE SEQUENCE [LARGE SCALE GENOMIC DNA]</scope>
    <source>
        <strain evidence="1 2">GSMNP</strain>
    </source>
</reference>
<sequence length="66" mass="7521">MYPLGHIFKEAGERIPKLEAFYYTQPGEQIMPAPGKIQAVSNNVAKYPKISTERRKEGKRSTLLKN</sequence>
<gene>
    <name evidence="1" type="ORF">AYI70_g129</name>
</gene>
<evidence type="ECO:0000313" key="2">
    <source>
        <dbReference type="Proteomes" id="UP000187283"/>
    </source>
</evidence>
<organism evidence="1 2">
    <name type="scientific">Smittium culicis</name>
    <dbReference type="NCBI Taxonomy" id="133412"/>
    <lineage>
        <taxon>Eukaryota</taxon>
        <taxon>Fungi</taxon>
        <taxon>Fungi incertae sedis</taxon>
        <taxon>Zoopagomycota</taxon>
        <taxon>Kickxellomycotina</taxon>
        <taxon>Harpellomycetes</taxon>
        <taxon>Harpellales</taxon>
        <taxon>Legeriomycetaceae</taxon>
        <taxon>Smittium</taxon>
    </lineage>
</organism>
<accession>A0A1R1YI70</accession>
<dbReference type="EMBL" id="LSSN01000015">
    <property type="protein sequence ID" value="OMJ26495.1"/>
    <property type="molecule type" value="Genomic_DNA"/>
</dbReference>
<dbReference type="Proteomes" id="UP000187283">
    <property type="component" value="Unassembled WGS sequence"/>
</dbReference>
<keyword evidence="2" id="KW-1185">Reference proteome</keyword>